<dbReference type="Proteomes" id="UP000313948">
    <property type="component" value="Chromosome"/>
</dbReference>
<organism evidence="3 4">
    <name type="scientific">Georgenia wutianyii</name>
    <dbReference type="NCBI Taxonomy" id="2585135"/>
    <lineage>
        <taxon>Bacteria</taxon>
        <taxon>Bacillati</taxon>
        <taxon>Actinomycetota</taxon>
        <taxon>Actinomycetes</taxon>
        <taxon>Micrococcales</taxon>
        <taxon>Bogoriellaceae</taxon>
        <taxon>Georgenia</taxon>
    </lineage>
</organism>
<gene>
    <name evidence="3" type="ORF">FE251_01695</name>
</gene>
<sequence>MTQQPPDTLQQQVLGQLARWVVTGLPVEPGWDELHLYLRPLRDAVSFRLVEVRGQERGARLGRLTPDQAPHALARRLQDLGVDGGSGTWVEAALTLAATGWPTPTYTVTGRFNRDADPAPWREGDAPLDATDLVHHLTRYPRRAEAVPAWMSERVAAAGLDLPPYREDTAAEAAPPASTPGERRRVEAIDVVVDRDGPTLPDGTRPGRRRLRLGGSLGLHDVLETVGVPLPFVDDHGTWIVRAGESRTDGPVIAVVEQGAGASTGAVPSVRVHLVTDAQPADLADDDGRLPLYYCSAPGELQVVLDSARLGEVTLPPRPVTPPDNEPVRAAVAEFAAEPGPKRMLDVLRQVLGGRLVVDATGSELPSPGAPSPELRLATLTAPDGSRALGVFTSNAALVEFRRTAGGPGTVTGIAQHGTRLLEMFHGSSELTWFIVDPAGPSCAIGHKEAELALAAPSAVAVKDLLARDHTTQELLAALSEPDATLFIAHAEIEGRTGPVLVRDRSDGRPLMLAFTSPVEVTAYNQKVGVRRLPVGAVFELVLANRAKALVLNPGGPRAVLPSAQVWHALGNPDLPPVTEPAPGTPDDAPGGP</sequence>
<proteinExistence type="predicted"/>
<evidence type="ECO:0000256" key="1">
    <source>
        <dbReference type="SAM" id="MobiDB-lite"/>
    </source>
</evidence>
<keyword evidence="4" id="KW-1185">Reference proteome</keyword>
<evidence type="ECO:0000313" key="4">
    <source>
        <dbReference type="Proteomes" id="UP000313948"/>
    </source>
</evidence>
<feature type="domain" description="SseB protein N-terminal" evidence="2">
    <location>
        <begin position="329"/>
        <end position="441"/>
    </location>
</feature>
<dbReference type="EMBL" id="CP040899">
    <property type="protein sequence ID" value="QDB78230.1"/>
    <property type="molecule type" value="Genomic_DNA"/>
</dbReference>
<feature type="compositionally biased region" description="Pro residues" evidence="1">
    <location>
        <begin position="574"/>
        <end position="584"/>
    </location>
</feature>
<evidence type="ECO:0000259" key="2">
    <source>
        <dbReference type="Pfam" id="PF07179"/>
    </source>
</evidence>
<feature type="region of interest" description="Disordered" evidence="1">
    <location>
        <begin position="571"/>
        <end position="593"/>
    </location>
</feature>
<dbReference type="Pfam" id="PF07179">
    <property type="entry name" value="SseB"/>
    <property type="match status" value="2"/>
</dbReference>
<evidence type="ECO:0000313" key="3">
    <source>
        <dbReference type="EMBL" id="QDB78230.1"/>
    </source>
</evidence>
<dbReference type="InterPro" id="IPR009839">
    <property type="entry name" value="SseB_N"/>
</dbReference>
<dbReference type="RefSeq" id="WP_139073444.1">
    <property type="nucleotide sequence ID" value="NZ_CP040899.1"/>
</dbReference>
<name>A0ABX5VN27_9MICO</name>
<accession>A0ABX5VN27</accession>
<feature type="domain" description="SseB protein N-terminal" evidence="2">
    <location>
        <begin position="473"/>
        <end position="567"/>
    </location>
</feature>
<protein>
    <submittedName>
        <fullName evidence="3">SseB family protein</fullName>
    </submittedName>
</protein>
<reference evidence="3 4" key="1">
    <citation type="submission" date="2019-05" db="EMBL/GenBank/DDBJ databases">
        <title>Georgenia *** sp. nov., and Georgenia *** sp. nov., isolated from the intestinal contents of plateau pika (Ochotona curzoniae) in the Qinghai-Tibet plateau of China.</title>
        <authorList>
            <person name="Tian Z."/>
        </authorList>
    </citation>
    <scope>NUCLEOTIDE SEQUENCE [LARGE SCALE GENOMIC DNA]</scope>
    <source>
        <strain evidence="3 4">Z294</strain>
    </source>
</reference>